<evidence type="ECO:0000313" key="4">
    <source>
        <dbReference type="RefSeq" id="XP_032832942.1"/>
    </source>
</evidence>
<gene>
    <name evidence="4" type="primary">LOC116955761</name>
</gene>
<comment type="similarity">
    <text evidence="1">Belongs to the IUNH family.</text>
</comment>
<dbReference type="PANTHER" id="PTHR46190:SF1">
    <property type="entry name" value="SI:CH211-201H21.5"/>
    <property type="match status" value="1"/>
</dbReference>
<dbReference type="CDD" id="cd02649">
    <property type="entry name" value="nuc_hydro_CeIAG"/>
    <property type="match status" value="1"/>
</dbReference>
<reference evidence="4" key="1">
    <citation type="submission" date="2025-08" db="UniProtKB">
        <authorList>
            <consortium name="RefSeq"/>
        </authorList>
    </citation>
    <scope>IDENTIFICATION</scope>
    <source>
        <tissue evidence="4">Sperm</tissue>
    </source>
</reference>
<name>A0AAJ7XG51_PETMA</name>
<dbReference type="InterPro" id="IPR052775">
    <property type="entry name" value="IUN_hydrolase"/>
</dbReference>
<dbReference type="Proteomes" id="UP001318040">
    <property type="component" value="Chromosome 61"/>
</dbReference>
<dbReference type="PANTHER" id="PTHR46190">
    <property type="entry name" value="SI:CH211-201H21.5-RELATED"/>
    <property type="match status" value="1"/>
</dbReference>
<evidence type="ECO:0000313" key="3">
    <source>
        <dbReference type="Proteomes" id="UP001318040"/>
    </source>
</evidence>
<feature type="domain" description="Inosine/uridine-preferring nucleoside hydrolase" evidence="2">
    <location>
        <begin position="16"/>
        <end position="327"/>
    </location>
</feature>
<dbReference type="InterPro" id="IPR001910">
    <property type="entry name" value="Inosine/uridine_hydrolase_dom"/>
</dbReference>
<proteinExistence type="inferred from homology"/>
<dbReference type="Pfam" id="PF01156">
    <property type="entry name" value="IU_nuc_hydro"/>
    <property type="match status" value="1"/>
</dbReference>
<dbReference type="InterPro" id="IPR036452">
    <property type="entry name" value="Ribo_hydro-like"/>
</dbReference>
<protein>
    <submittedName>
        <fullName evidence="4">Inosine-uridine preferring nucleoside hydrolase-like isoform X2</fullName>
    </submittedName>
</protein>
<dbReference type="SUPFAM" id="SSF53590">
    <property type="entry name" value="Nucleoside hydrolase"/>
    <property type="match status" value="1"/>
</dbReference>
<keyword evidence="3" id="KW-1185">Reference proteome</keyword>
<dbReference type="RefSeq" id="XP_032832942.1">
    <property type="nucleotide sequence ID" value="XM_032977051.1"/>
</dbReference>
<accession>A0AAJ7XG51</accession>
<dbReference type="AlphaFoldDB" id="A0AAJ7XG51"/>
<sequence>MASAPPPAGAVPQKLLVLDVDCGVDDAHALMIALGDAARARVLAVTCCNGNTHVRQVADNVARVLRACGASARVPVFLGASAPLLAKPMHATRFHGNDGLGDSADPPDPSPVAVKKQEEHAVNALVRLAKENPGQITLVAVGPLTNVALATRMDPDFTSRLKELFIMGGTMEAHGNCTMSGEFNFVADPEAAYVVLETCSCPLHIASWEFTVRNAIPWEFYEEWTAADTERGRFVKRISAKSAAFARKSNRGFVEPFVGPGFVPCDAYAVAAALDPDFVTQWAEHSVRVELHGALTRGQMVVDWLGMMQDPPLVKARIMVRCDTARLRAMLVAAVR</sequence>
<evidence type="ECO:0000256" key="1">
    <source>
        <dbReference type="ARBA" id="ARBA00009176"/>
    </source>
</evidence>
<dbReference type="Gene3D" id="3.90.245.10">
    <property type="entry name" value="Ribonucleoside hydrolase-like"/>
    <property type="match status" value="1"/>
</dbReference>
<organism evidence="3 4">
    <name type="scientific">Petromyzon marinus</name>
    <name type="common">Sea lamprey</name>
    <dbReference type="NCBI Taxonomy" id="7757"/>
    <lineage>
        <taxon>Eukaryota</taxon>
        <taxon>Metazoa</taxon>
        <taxon>Chordata</taxon>
        <taxon>Craniata</taxon>
        <taxon>Vertebrata</taxon>
        <taxon>Cyclostomata</taxon>
        <taxon>Hyperoartia</taxon>
        <taxon>Petromyzontiformes</taxon>
        <taxon>Petromyzontidae</taxon>
        <taxon>Petromyzon</taxon>
    </lineage>
</organism>
<evidence type="ECO:0000259" key="2">
    <source>
        <dbReference type="Pfam" id="PF01156"/>
    </source>
</evidence>
<dbReference type="GO" id="GO:0016799">
    <property type="term" value="F:hydrolase activity, hydrolyzing N-glycosyl compounds"/>
    <property type="evidence" value="ECO:0007669"/>
    <property type="project" value="InterPro"/>
</dbReference>